<proteinExistence type="predicted"/>
<dbReference type="Gramene" id="PHT89029">
    <property type="protein sequence ID" value="PHT89029"/>
    <property type="gene ID" value="T459_04142"/>
</dbReference>
<reference evidence="1 2" key="2">
    <citation type="journal article" date="2017" name="Genome Biol.">
        <title>New reference genome sequences of hot pepper reveal the massive evolution of plant disease-resistance genes by retroduplication.</title>
        <authorList>
            <person name="Kim S."/>
            <person name="Park J."/>
            <person name="Yeom S.I."/>
            <person name="Kim Y.M."/>
            <person name="Seo E."/>
            <person name="Kim K.T."/>
            <person name="Kim M.S."/>
            <person name="Lee J.M."/>
            <person name="Cheong K."/>
            <person name="Shin H.S."/>
            <person name="Kim S.B."/>
            <person name="Han K."/>
            <person name="Lee J."/>
            <person name="Park M."/>
            <person name="Lee H.A."/>
            <person name="Lee H.Y."/>
            <person name="Lee Y."/>
            <person name="Oh S."/>
            <person name="Lee J.H."/>
            <person name="Choi E."/>
            <person name="Choi E."/>
            <person name="Lee S.E."/>
            <person name="Jeon J."/>
            <person name="Kim H."/>
            <person name="Choi G."/>
            <person name="Song H."/>
            <person name="Lee J."/>
            <person name="Lee S.C."/>
            <person name="Kwon J.K."/>
            <person name="Lee H.Y."/>
            <person name="Koo N."/>
            <person name="Hong Y."/>
            <person name="Kim R.W."/>
            <person name="Kang W.H."/>
            <person name="Huh J.H."/>
            <person name="Kang B.C."/>
            <person name="Yang T.J."/>
            <person name="Lee Y.H."/>
            <person name="Bennetzen J.L."/>
            <person name="Choi D."/>
        </authorList>
    </citation>
    <scope>NUCLEOTIDE SEQUENCE [LARGE SCALE GENOMIC DNA]</scope>
    <source>
        <strain evidence="2">cv. CM334</strain>
    </source>
</reference>
<gene>
    <name evidence="1" type="ORF">T459_04142</name>
</gene>
<comment type="caution">
    <text evidence="1">The sequence shown here is derived from an EMBL/GenBank/DDBJ whole genome shotgun (WGS) entry which is preliminary data.</text>
</comment>
<name>A0A2G3A460_CAPAN</name>
<dbReference type="Proteomes" id="UP000222542">
    <property type="component" value="Unassembled WGS sequence"/>
</dbReference>
<keyword evidence="2" id="KW-1185">Reference proteome</keyword>
<evidence type="ECO:0000313" key="1">
    <source>
        <dbReference type="EMBL" id="PHT89029.1"/>
    </source>
</evidence>
<reference evidence="1 2" key="1">
    <citation type="journal article" date="2014" name="Nat. Genet.">
        <title>Genome sequence of the hot pepper provides insights into the evolution of pungency in Capsicum species.</title>
        <authorList>
            <person name="Kim S."/>
            <person name="Park M."/>
            <person name="Yeom S.I."/>
            <person name="Kim Y.M."/>
            <person name="Lee J.M."/>
            <person name="Lee H.A."/>
            <person name="Seo E."/>
            <person name="Choi J."/>
            <person name="Cheong K."/>
            <person name="Kim K.T."/>
            <person name="Jung K."/>
            <person name="Lee G.W."/>
            <person name="Oh S.K."/>
            <person name="Bae C."/>
            <person name="Kim S.B."/>
            <person name="Lee H.Y."/>
            <person name="Kim S.Y."/>
            <person name="Kim M.S."/>
            <person name="Kang B.C."/>
            <person name="Jo Y.D."/>
            <person name="Yang H.B."/>
            <person name="Jeong H.J."/>
            <person name="Kang W.H."/>
            <person name="Kwon J.K."/>
            <person name="Shin C."/>
            <person name="Lim J.Y."/>
            <person name="Park J.H."/>
            <person name="Huh J.H."/>
            <person name="Kim J.S."/>
            <person name="Kim B.D."/>
            <person name="Cohen O."/>
            <person name="Paran I."/>
            <person name="Suh M.C."/>
            <person name="Lee S.B."/>
            <person name="Kim Y.K."/>
            <person name="Shin Y."/>
            <person name="Noh S.J."/>
            <person name="Park J."/>
            <person name="Seo Y.S."/>
            <person name="Kwon S.Y."/>
            <person name="Kim H.A."/>
            <person name="Park J.M."/>
            <person name="Kim H.J."/>
            <person name="Choi S.B."/>
            <person name="Bosland P.W."/>
            <person name="Reeves G."/>
            <person name="Jo S.H."/>
            <person name="Lee B.W."/>
            <person name="Cho H.T."/>
            <person name="Choi H.S."/>
            <person name="Lee M.S."/>
            <person name="Yu Y."/>
            <person name="Do Choi Y."/>
            <person name="Park B.S."/>
            <person name="van Deynze A."/>
            <person name="Ashrafi H."/>
            <person name="Hill T."/>
            <person name="Kim W.T."/>
            <person name="Pai H.S."/>
            <person name="Ahn H.K."/>
            <person name="Yeam I."/>
            <person name="Giovannoni J.J."/>
            <person name="Rose J.K."/>
            <person name="Sorensen I."/>
            <person name="Lee S.J."/>
            <person name="Kim R.W."/>
            <person name="Choi I.Y."/>
            <person name="Choi B.S."/>
            <person name="Lim J.S."/>
            <person name="Lee Y.H."/>
            <person name="Choi D."/>
        </authorList>
    </citation>
    <scope>NUCLEOTIDE SEQUENCE [LARGE SCALE GENOMIC DNA]</scope>
    <source>
        <strain evidence="2">cv. CM334</strain>
    </source>
</reference>
<organism evidence="1 2">
    <name type="scientific">Capsicum annuum</name>
    <name type="common">Capsicum pepper</name>
    <dbReference type="NCBI Taxonomy" id="4072"/>
    <lineage>
        <taxon>Eukaryota</taxon>
        <taxon>Viridiplantae</taxon>
        <taxon>Streptophyta</taxon>
        <taxon>Embryophyta</taxon>
        <taxon>Tracheophyta</taxon>
        <taxon>Spermatophyta</taxon>
        <taxon>Magnoliopsida</taxon>
        <taxon>eudicotyledons</taxon>
        <taxon>Gunneridae</taxon>
        <taxon>Pentapetalae</taxon>
        <taxon>asterids</taxon>
        <taxon>lamiids</taxon>
        <taxon>Solanales</taxon>
        <taxon>Solanaceae</taxon>
        <taxon>Solanoideae</taxon>
        <taxon>Capsiceae</taxon>
        <taxon>Capsicum</taxon>
    </lineage>
</organism>
<dbReference type="AlphaFoldDB" id="A0A2G3A460"/>
<sequence length="130" mass="13904">MHGCYGTRCLGAMVRGAMVPLYHGARCLVGIVHGAMEHDAMVCDALVTSCLGAMVRVSMVPCRISLVRTSSELSIRRVGKAPEGTIPSLSLGQPVKTHFLWGIRSSIPPTTDGFETETPVPSEPILFPNL</sequence>
<dbReference type="EMBL" id="AYRZ02000002">
    <property type="protein sequence ID" value="PHT89029.1"/>
    <property type="molecule type" value="Genomic_DNA"/>
</dbReference>
<evidence type="ECO:0000313" key="2">
    <source>
        <dbReference type="Proteomes" id="UP000222542"/>
    </source>
</evidence>
<protein>
    <submittedName>
        <fullName evidence="1">Uncharacterized protein</fullName>
    </submittedName>
</protein>
<accession>A0A2G3A460</accession>